<organism evidence="1 2">
    <name type="scientific">Mycobacterium talmoniae</name>
    <dbReference type="NCBI Taxonomy" id="1858794"/>
    <lineage>
        <taxon>Bacteria</taxon>
        <taxon>Bacillati</taxon>
        <taxon>Actinomycetota</taxon>
        <taxon>Actinomycetes</taxon>
        <taxon>Mycobacteriales</taxon>
        <taxon>Mycobacteriaceae</taxon>
        <taxon>Mycobacterium</taxon>
    </lineage>
</organism>
<comment type="caution">
    <text evidence="1">The sequence shown here is derived from an EMBL/GenBank/DDBJ whole genome shotgun (WGS) entry which is preliminary data.</text>
</comment>
<name>A0A2S8BEV2_9MYCO</name>
<sequence>MLPARPGDVLAVYGGDGWFNRLIRLGSWLRRKPGDATHVVIVTHWDGQRWMGVQGQPSGVGPVDVTSYLKDRRTRSNNAQPRTDGGVAPFLAAANAAMGTPYDWVGIAQDACNALGLDDVDELLDRIWHWPGDAMPSHVVCSSLAAALYRLVGWPHPGAGDERNCAPCDWWQWSDTRAWERAA</sequence>
<protein>
    <submittedName>
        <fullName evidence="1">Uncharacterized protein</fullName>
    </submittedName>
</protein>
<reference evidence="1 2" key="1">
    <citation type="journal article" date="2017" name="Int. J. Syst. Evol. Microbiol.">
        <title>Mycobacterium talmoniae sp. nov., a slowly growing mycobacterium isolated from human respiratory samples.</title>
        <authorList>
            <person name="Davidson R.M."/>
            <person name="DeGroote M.A."/>
            <person name="Marola J.L."/>
            <person name="Buss S."/>
            <person name="Jones V."/>
            <person name="McNeil M.R."/>
            <person name="Freifeld A.G."/>
            <person name="Elaine Epperson L."/>
            <person name="Hasan N.A."/>
            <person name="Jackson M."/>
            <person name="Iwen P.C."/>
            <person name="Salfinger M."/>
            <person name="Strong M."/>
        </authorList>
    </citation>
    <scope>NUCLEOTIDE SEQUENCE [LARGE SCALE GENOMIC DNA]</scope>
    <source>
        <strain evidence="1 2">ATCC BAA-2683</strain>
    </source>
</reference>
<dbReference type="AlphaFoldDB" id="A0A2S8BEV2"/>
<accession>A0A2S8BEV2</accession>
<dbReference type="EMBL" id="PPEA01000660">
    <property type="protein sequence ID" value="PQM45201.1"/>
    <property type="molecule type" value="Genomic_DNA"/>
</dbReference>
<dbReference type="Gene3D" id="3.90.1720.10">
    <property type="entry name" value="endopeptidase domain like (from Nostoc punctiforme)"/>
    <property type="match status" value="1"/>
</dbReference>
<proteinExistence type="predicted"/>
<evidence type="ECO:0000313" key="2">
    <source>
        <dbReference type="Proteomes" id="UP000238296"/>
    </source>
</evidence>
<dbReference type="Proteomes" id="UP000238296">
    <property type="component" value="Unassembled WGS sequence"/>
</dbReference>
<dbReference type="InterPro" id="IPR038765">
    <property type="entry name" value="Papain-like_cys_pep_sf"/>
</dbReference>
<dbReference type="SUPFAM" id="SSF54001">
    <property type="entry name" value="Cysteine proteinases"/>
    <property type="match status" value="1"/>
</dbReference>
<gene>
    <name evidence="1" type="ORF">C1Y40_04627</name>
</gene>
<evidence type="ECO:0000313" key="1">
    <source>
        <dbReference type="EMBL" id="PQM45201.1"/>
    </source>
</evidence>